<evidence type="ECO:0000313" key="2">
    <source>
        <dbReference type="EMBL" id="SFE35631.1"/>
    </source>
</evidence>
<dbReference type="RefSeq" id="WP_010527157.1">
    <property type="nucleotide sequence ID" value="NZ_AFSL01000035.1"/>
</dbReference>
<proteinExistence type="predicted"/>
<name>A0A1I1ZVA3_9BACT</name>
<dbReference type="PANTHER" id="PTHR32063">
    <property type="match status" value="1"/>
</dbReference>
<dbReference type="SUPFAM" id="SSF82866">
    <property type="entry name" value="Multidrug efflux transporter AcrB transmembrane domain"/>
    <property type="match status" value="2"/>
</dbReference>
<feature type="transmembrane region" description="Helical" evidence="1">
    <location>
        <begin position="336"/>
        <end position="352"/>
    </location>
</feature>
<dbReference type="Pfam" id="PF00873">
    <property type="entry name" value="ACR_tran"/>
    <property type="match status" value="1"/>
</dbReference>
<dbReference type="GO" id="GO:0042910">
    <property type="term" value="F:xenobiotic transmembrane transporter activity"/>
    <property type="evidence" value="ECO:0007669"/>
    <property type="project" value="TreeGrafter"/>
</dbReference>
<dbReference type="FunCoup" id="A0A1I1ZVA3">
    <property type="interactions" value="267"/>
</dbReference>
<dbReference type="PANTHER" id="PTHR32063:SF0">
    <property type="entry name" value="SWARMING MOTILITY PROTEIN SWRC"/>
    <property type="match status" value="1"/>
</dbReference>
<feature type="transmembrane region" description="Helical" evidence="1">
    <location>
        <begin position="385"/>
        <end position="409"/>
    </location>
</feature>
<keyword evidence="1" id="KW-1133">Transmembrane helix</keyword>
<feature type="transmembrane region" description="Helical" evidence="1">
    <location>
        <begin position="902"/>
        <end position="922"/>
    </location>
</feature>
<feature type="transmembrane region" description="Helical" evidence="1">
    <location>
        <begin position="1005"/>
        <end position="1030"/>
    </location>
</feature>
<evidence type="ECO:0000313" key="3">
    <source>
        <dbReference type="Proteomes" id="UP000181976"/>
    </source>
</evidence>
<dbReference type="Gene3D" id="3.30.70.1320">
    <property type="entry name" value="Multidrug efflux transporter AcrB pore domain like"/>
    <property type="match status" value="1"/>
</dbReference>
<dbReference type="OrthoDB" id="9798415at2"/>
<keyword evidence="3" id="KW-1185">Reference proteome</keyword>
<dbReference type="AlphaFoldDB" id="A0A1I1ZVA3"/>
<accession>A0A1I1ZVA3</accession>
<sequence length="1058" mass="116978">MSIFKTSINKPVTTALIFVAVMVVGLFSLKQLPIDQYPEIDPPYISVMTSYPGANASEVETNVTRLLENSLNSVDGLKNLTSKSQDNMSLITLEFEWGLNLDEVVNDVRSYIDMTKDELPDGAGTPLIFKLSTSSMPIMMYAVTAKESYAGLDKLLNDIVMPQLNRVDGIGNISLSGSPERRIYVDIDQEKIDAYGISLEDVGTAISNNNINSTSGTVKMNKEQYQLELRSEFVESDEINNIVVATYDDGRQIFVKDLATVRDTIKDLTLDEKIDGQDGVRVVISKQSGANTVEVCEKVNREMAKIKELLPADVDIRIIFDSSDNIKDSIRSLEESIMYALLFVVLVVLLFLGRWRATLIIGITIPIALVVSFIYLAFVDSSLNIISLSSLTVAIGMVVDDAIVVLENITRHIERGSSPREAAIYATNEVWVSVIATTLVIAAVFVPLTMLGGLAGIMFKELGWIVTIVVVTSTLVAISLTPMLSSKLLKSRPVKVDEFGHLIFEEPRKNWYQKYVVGALDRIDAWYSRVLRFSLTHKKLTMGVVLVVFFLTLLPMFLGLIGTDFMQQSDHGRLTVTVELNRGTRIEETLKTARKLEARFLELAPEIKIISTSAGSRDDASISALFSSTNNNTISMVVVLKDKDQRERSIFETAEILRQEMANYPEIIEYQAQVASGMGGNGPSTVDVEIYGHDFDQTNILAEKIQRIIQEKVEGARDVTISRDEDRAELKINVDKEKIARHGLDASTVATLAYNRVTGMTAGYLKEDGDEYAIVVRLLEEDRNSISDIENLSIPTVKGNIKLSEVADVEEYWAPPTIERKSRQRIVTVSATPFKISLGELAVDIKAALEQVDVPQGITIRLAGDYEDQQETFADMGLLLLLIVLLVYIVMASQFESMSKPFIIMMSVPFAISGVVLALFVTGISLDMIGALGVIMLVGIVVKNGIVLVDYINLMRDRGYELNEAIALSGASRLRPVLMTAFTTILGMLPMALSSGTGSEAWRPMGVVVIGGLLVSTFVTLIVVPLLYGIMSKHGERDKNEQKRKEFFFLQIADDEDK</sequence>
<dbReference type="Gene3D" id="3.30.70.1440">
    <property type="entry name" value="Multidrug efflux transporter AcrB pore domain"/>
    <property type="match status" value="1"/>
</dbReference>
<dbReference type="Proteomes" id="UP000181976">
    <property type="component" value="Unassembled WGS sequence"/>
</dbReference>
<dbReference type="PRINTS" id="PR00702">
    <property type="entry name" value="ACRIFLAVINRP"/>
</dbReference>
<gene>
    <name evidence="2" type="ORF">SAMN05444380_11026</name>
</gene>
<dbReference type="Gene3D" id="3.30.2090.10">
    <property type="entry name" value="Multidrug efflux transporter AcrB TolC docking domain, DN and DC subdomains"/>
    <property type="match status" value="2"/>
</dbReference>
<dbReference type="InParanoid" id="A0A1I1ZVA3"/>
<reference evidence="2 3" key="1">
    <citation type="submission" date="2016-10" db="EMBL/GenBank/DDBJ databases">
        <authorList>
            <person name="de Groot N.N."/>
        </authorList>
    </citation>
    <scope>NUCLEOTIDE SEQUENCE [LARGE SCALE GENOMIC DNA]</scope>
    <source>
        <strain evidence="2 3">DSM 19012</strain>
    </source>
</reference>
<feature type="transmembrane region" description="Helical" evidence="1">
    <location>
        <begin position="359"/>
        <end position="379"/>
    </location>
</feature>
<dbReference type="eggNOG" id="COG0841">
    <property type="taxonomic scope" value="Bacteria"/>
</dbReference>
<dbReference type="Gene3D" id="3.30.70.1430">
    <property type="entry name" value="Multidrug efflux transporter AcrB pore domain"/>
    <property type="match status" value="2"/>
</dbReference>
<dbReference type="STRING" id="385682.SAMN05444380_11026"/>
<dbReference type="Gene3D" id="1.20.1640.10">
    <property type="entry name" value="Multidrug efflux transporter AcrB transmembrane domain"/>
    <property type="match status" value="2"/>
</dbReference>
<evidence type="ECO:0000256" key="1">
    <source>
        <dbReference type="SAM" id="Phobius"/>
    </source>
</evidence>
<feature type="transmembrane region" description="Helical" evidence="1">
    <location>
        <begin position="12"/>
        <end position="29"/>
    </location>
</feature>
<organism evidence="2 3">
    <name type="scientific">Thermophagus xiamenensis</name>
    <dbReference type="NCBI Taxonomy" id="385682"/>
    <lineage>
        <taxon>Bacteria</taxon>
        <taxon>Pseudomonadati</taxon>
        <taxon>Bacteroidota</taxon>
        <taxon>Bacteroidia</taxon>
        <taxon>Marinilabiliales</taxon>
        <taxon>Marinilabiliaceae</taxon>
        <taxon>Thermophagus</taxon>
    </lineage>
</organism>
<dbReference type="InterPro" id="IPR027463">
    <property type="entry name" value="AcrB_DN_DC_subdom"/>
</dbReference>
<feature type="transmembrane region" description="Helical" evidence="1">
    <location>
        <begin position="873"/>
        <end position="890"/>
    </location>
</feature>
<keyword evidence="1" id="KW-0472">Membrane</keyword>
<dbReference type="SUPFAM" id="SSF82693">
    <property type="entry name" value="Multidrug efflux transporter AcrB pore domain, PN1, PN2, PC1 and PC2 subdomains"/>
    <property type="match status" value="3"/>
</dbReference>
<dbReference type="EMBL" id="FONA01000010">
    <property type="protein sequence ID" value="SFE35631.1"/>
    <property type="molecule type" value="Genomic_DNA"/>
</dbReference>
<feature type="transmembrane region" description="Helical" evidence="1">
    <location>
        <begin position="462"/>
        <end position="485"/>
    </location>
</feature>
<dbReference type="InterPro" id="IPR001036">
    <property type="entry name" value="Acrflvin-R"/>
</dbReference>
<feature type="transmembrane region" description="Helical" evidence="1">
    <location>
        <begin position="540"/>
        <end position="561"/>
    </location>
</feature>
<dbReference type="GO" id="GO:0005886">
    <property type="term" value="C:plasma membrane"/>
    <property type="evidence" value="ECO:0007669"/>
    <property type="project" value="TreeGrafter"/>
</dbReference>
<feature type="transmembrane region" description="Helical" evidence="1">
    <location>
        <begin position="974"/>
        <end position="993"/>
    </location>
</feature>
<protein>
    <submittedName>
        <fullName evidence="2">Hydrophobic/amphiphilic exporter-1, HAE1 family</fullName>
    </submittedName>
</protein>
<keyword evidence="1" id="KW-0812">Transmembrane</keyword>
<feature type="transmembrane region" description="Helical" evidence="1">
    <location>
        <begin position="928"/>
        <end position="953"/>
    </location>
</feature>
<dbReference type="SUPFAM" id="SSF82714">
    <property type="entry name" value="Multidrug efflux transporter AcrB TolC docking domain, DN and DC subdomains"/>
    <property type="match status" value="2"/>
</dbReference>
<feature type="transmembrane region" description="Helical" evidence="1">
    <location>
        <begin position="430"/>
        <end position="450"/>
    </location>
</feature>